<dbReference type="Proteomes" id="UP000305760">
    <property type="component" value="Unassembled WGS sequence"/>
</dbReference>
<feature type="transmembrane region" description="Helical" evidence="1">
    <location>
        <begin position="57"/>
        <end position="78"/>
    </location>
</feature>
<dbReference type="Gene3D" id="2.60.120.1440">
    <property type="match status" value="1"/>
</dbReference>
<dbReference type="InterPro" id="IPR012373">
    <property type="entry name" value="Ferrdict_sens_TM"/>
</dbReference>
<dbReference type="AlphaFoldDB" id="A0A5C4RPZ0"/>
<dbReference type="PANTHER" id="PTHR30273:SF2">
    <property type="entry name" value="PROTEIN FECR"/>
    <property type="match status" value="1"/>
</dbReference>
<feature type="domain" description="FecR protein" evidence="2">
    <location>
        <begin position="114"/>
        <end position="207"/>
    </location>
</feature>
<protein>
    <recommendedName>
        <fullName evidence="2">FecR protein domain-containing protein</fullName>
    </recommendedName>
</protein>
<keyword evidence="1" id="KW-0812">Transmembrane</keyword>
<sequence>MNSGSERDDYLWDRSGPADAGIAELERLLAPQAWRPSARPGLGAPRPRPARHRSWRVAFAAAAVLATLALGLQAWYAYRLQWPAAQPWRITATEGAVTMAGEPVAADAALAPGDVLETGAGASARLRVARIGELILGEGSQFALVETGDGRHRTRLQRGRLWARIWAPPGAFGVSTPAGDVFDLGCEFVLQANGDGSGALTVRSGWVQVENAWREVLVPEGARVEFGARGEPGIPYDLGASPAFIGALRELHAQGRRAEPDGAAVRAVVAASRPQDAISLLYLLQFHPPLAAGPVYDRMVEIMPAEARVSRDELRLRGAAALSPWWNALPYPRIKRWWLQWPDAFSSGDESAALLRDEGR</sequence>
<dbReference type="PANTHER" id="PTHR30273">
    <property type="entry name" value="PERIPLASMIC SIGNAL SENSOR AND SIGMA FACTOR ACTIVATOR FECR-RELATED"/>
    <property type="match status" value="1"/>
</dbReference>
<dbReference type="OrthoDB" id="128884at2"/>
<name>A0A5C4RPZ0_9GAMM</name>
<evidence type="ECO:0000256" key="1">
    <source>
        <dbReference type="SAM" id="Phobius"/>
    </source>
</evidence>
<keyword evidence="1" id="KW-1133">Transmembrane helix</keyword>
<accession>A0A5C4RPZ0</accession>
<evidence type="ECO:0000259" key="2">
    <source>
        <dbReference type="Pfam" id="PF04773"/>
    </source>
</evidence>
<reference evidence="3 4" key="1">
    <citation type="submission" date="2019-03" db="EMBL/GenBank/DDBJ databases">
        <title>Arenimonas daejeonensis sp. nov., isolated from compost.</title>
        <authorList>
            <person name="Jeon C.O."/>
        </authorList>
    </citation>
    <scope>NUCLEOTIDE SEQUENCE [LARGE SCALE GENOMIC DNA]</scope>
    <source>
        <strain evidence="3 4">R29</strain>
    </source>
</reference>
<evidence type="ECO:0000313" key="4">
    <source>
        <dbReference type="Proteomes" id="UP000305760"/>
    </source>
</evidence>
<evidence type="ECO:0000313" key="3">
    <source>
        <dbReference type="EMBL" id="TNJ32801.1"/>
    </source>
</evidence>
<dbReference type="EMBL" id="SMDR01000004">
    <property type="protein sequence ID" value="TNJ32801.1"/>
    <property type="molecule type" value="Genomic_DNA"/>
</dbReference>
<dbReference type="GO" id="GO:0016989">
    <property type="term" value="F:sigma factor antagonist activity"/>
    <property type="evidence" value="ECO:0007669"/>
    <property type="project" value="TreeGrafter"/>
</dbReference>
<dbReference type="Pfam" id="PF04773">
    <property type="entry name" value="FecR"/>
    <property type="match status" value="1"/>
</dbReference>
<gene>
    <name evidence="3" type="ORF">E1B00_13885</name>
</gene>
<dbReference type="InterPro" id="IPR006860">
    <property type="entry name" value="FecR"/>
</dbReference>
<comment type="caution">
    <text evidence="3">The sequence shown here is derived from an EMBL/GenBank/DDBJ whole genome shotgun (WGS) entry which is preliminary data.</text>
</comment>
<dbReference type="RefSeq" id="WP_139449825.1">
    <property type="nucleotide sequence ID" value="NZ_SMDR01000004.1"/>
</dbReference>
<keyword evidence="4" id="KW-1185">Reference proteome</keyword>
<keyword evidence="1" id="KW-0472">Membrane</keyword>
<organism evidence="3 4">
    <name type="scientific">Arenimonas terrae</name>
    <dbReference type="NCBI Taxonomy" id="2546226"/>
    <lineage>
        <taxon>Bacteria</taxon>
        <taxon>Pseudomonadati</taxon>
        <taxon>Pseudomonadota</taxon>
        <taxon>Gammaproteobacteria</taxon>
        <taxon>Lysobacterales</taxon>
        <taxon>Lysobacteraceae</taxon>
        <taxon>Arenimonas</taxon>
    </lineage>
</organism>
<proteinExistence type="predicted"/>